<evidence type="ECO:0000259" key="5">
    <source>
        <dbReference type="Pfam" id="PF07730"/>
    </source>
</evidence>
<proteinExistence type="predicted"/>
<feature type="transmembrane region" description="Helical" evidence="4">
    <location>
        <begin position="61"/>
        <end position="81"/>
    </location>
</feature>
<feature type="transmembrane region" description="Helical" evidence="4">
    <location>
        <begin position="31"/>
        <end position="49"/>
    </location>
</feature>
<dbReference type="eggNOG" id="COG4585">
    <property type="taxonomic scope" value="Bacteria"/>
</dbReference>
<dbReference type="Gene3D" id="1.20.5.1930">
    <property type="match status" value="1"/>
</dbReference>
<dbReference type="KEGG" id="nno:NONO_c40320"/>
<evidence type="ECO:0000256" key="2">
    <source>
        <dbReference type="ARBA" id="ARBA00022777"/>
    </source>
</evidence>
<protein>
    <submittedName>
        <fullName evidence="6">Putative two-component system sensor kinase</fullName>
    </submittedName>
</protein>
<feature type="domain" description="Signal transduction histidine kinase subgroup 3 dimerisation and phosphoacceptor" evidence="5">
    <location>
        <begin position="183"/>
        <end position="248"/>
    </location>
</feature>
<accession>W5TNJ9</accession>
<feature type="transmembrane region" description="Helical" evidence="4">
    <location>
        <begin position="140"/>
        <end position="163"/>
    </location>
</feature>
<dbReference type="InterPro" id="IPR036890">
    <property type="entry name" value="HATPase_C_sf"/>
</dbReference>
<keyword evidence="3" id="KW-0902">Two-component regulatory system</keyword>
<dbReference type="GO" id="GO:0046983">
    <property type="term" value="F:protein dimerization activity"/>
    <property type="evidence" value="ECO:0007669"/>
    <property type="project" value="InterPro"/>
</dbReference>
<dbReference type="Proteomes" id="UP000019150">
    <property type="component" value="Chromosome"/>
</dbReference>
<keyword evidence="7" id="KW-1185">Reference proteome</keyword>
<dbReference type="Gene3D" id="3.30.565.10">
    <property type="entry name" value="Histidine kinase-like ATPase, C-terminal domain"/>
    <property type="match status" value="1"/>
</dbReference>
<sequence>MVIIFVALTGTIAAGLPIVVLMADWPGTTFAVPLVLLDVGALALHAWWFRRSLWQPRERPPRGYLFLSAILGTSLLCLGILSSPFGSIWAFGPALLLGDSLTQRKRRTIIGWVTGASLTAFGIGALLAPQPSGGGPNWAAAAIAALYLAVLWTASFNRVYWLGSMNTLDTSRRMAIDLATTRERLRLADDLHDILGHALEVVAFKSELAGKLLPPDAVQVRNEIEEVAQVARTAMSEIRALSRARRTTSLAAELAGARATLDSAGIDLSVTGNPSLLPNSTQDILGRVLREAMTNLLRHATASRCSVILRYDRDIAELIVVNDGVPATTTRPSTDGTGLAGLERYLTQRLGRLTAGPGEPGTFTVHAQLPVHS</sequence>
<dbReference type="Pfam" id="PF07730">
    <property type="entry name" value="HisKA_3"/>
    <property type="match status" value="1"/>
</dbReference>
<keyword evidence="4" id="KW-0812">Transmembrane</keyword>
<dbReference type="EMBL" id="CP006850">
    <property type="protein sequence ID" value="AHH18816.1"/>
    <property type="molecule type" value="Genomic_DNA"/>
</dbReference>
<evidence type="ECO:0000256" key="3">
    <source>
        <dbReference type="ARBA" id="ARBA00023012"/>
    </source>
</evidence>
<reference evidence="6 7" key="1">
    <citation type="journal article" date="2014" name="Appl. Environ. Microbiol.">
        <title>Insights into the Microbial Degradation of Rubber and Gutta-Percha by Analysis of the Complete Genome of Nocardia nova SH22a.</title>
        <authorList>
            <person name="Luo Q."/>
            <person name="Hiessl S."/>
            <person name="Poehlein A."/>
            <person name="Daniel R."/>
            <person name="Steinbuchel A."/>
        </authorList>
    </citation>
    <scope>NUCLEOTIDE SEQUENCE [LARGE SCALE GENOMIC DNA]</scope>
    <source>
        <strain evidence="6">SH22a</strain>
    </source>
</reference>
<keyword evidence="4" id="KW-1133">Transmembrane helix</keyword>
<dbReference type="SUPFAM" id="SSF55874">
    <property type="entry name" value="ATPase domain of HSP90 chaperone/DNA topoisomerase II/histidine kinase"/>
    <property type="match status" value="1"/>
</dbReference>
<name>W5TNJ9_9NOCA</name>
<dbReference type="CDD" id="cd16917">
    <property type="entry name" value="HATPase_UhpB-NarQ-NarX-like"/>
    <property type="match status" value="1"/>
</dbReference>
<dbReference type="STRING" id="1415166.NONO_c40320"/>
<dbReference type="InterPro" id="IPR050482">
    <property type="entry name" value="Sensor_HK_TwoCompSys"/>
</dbReference>
<dbReference type="HOGENOM" id="CLU_000445_20_8_11"/>
<dbReference type="AlphaFoldDB" id="W5TNJ9"/>
<evidence type="ECO:0000313" key="6">
    <source>
        <dbReference type="EMBL" id="AHH18816.1"/>
    </source>
</evidence>
<dbReference type="GO" id="GO:0016020">
    <property type="term" value="C:membrane"/>
    <property type="evidence" value="ECO:0007669"/>
    <property type="project" value="InterPro"/>
</dbReference>
<evidence type="ECO:0000256" key="1">
    <source>
        <dbReference type="ARBA" id="ARBA00022679"/>
    </source>
</evidence>
<dbReference type="PANTHER" id="PTHR24421">
    <property type="entry name" value="NITRATE/NITRITE SENSOR PROTEIN NARX-RELATED"/>
    <property type="match status" value="1"/>
</dbReference>
<organism evidence="6 7">
    <name type="scientific">Nocardia nova SH22a</name>
    <dbReference type="NCBI Taxonomy" id="1415166"/>
    <lineage>
        <taxon>Bacteria</taxon>
        <taxon>Bacillati</taxon>
        <taxon>Actinomycetota</taxon>
        <taxon>Actinomycetes</taxon>
        <taxon>Mycobacteriales</taxon>
        <taxon>Nocardiaceae</taxon>
        <taxon>Nocardia</taxon>
    </lineage>
</organism>
<dbReference type="PANTHER" id="PTHR24421:SF63">
    <property type="entry name" value="SENSOR HISTIDINE KINASE DESK"/>
    <property type="match status" value="1"/>
</dbReference>
<evidence type="ECO:0000256" key="4">
    <source>
        <dbReference type="SAM" id="Phobius"/>
    </source>
</evidence>
<dbReference type="InterPro" id="IPR011712">
    <property type="entry name" value="Sig_transdc_His_kin_sub3_dim/P"/>
</dbReference>
<keyword evidence="4" id="KW-0472">Membrane</keyword>
<dbReference type="GO" id="GO:0000155">
    <property type="term" value="F:phosphorelay sensor kinase activity"/>
    <property type="evidence" value="ECO:0007669"/>
    <property type="project" value="InterPro"/>
</dbReference>
<keyword evidence="2 6" id="KW-0418">Kinase</keyword>
<gene>
    <name evidence="6" type="ORF">NONO_c40320</name>
</gene>
<dbReference type="PATRIC" id="fig|1415166.3.peg.4136"/>
<feature type="transmembrane region" description="Helical" evidence="4">
    <location>
        <begin position="109"/>
        <end position="128"/>
    </location>
</feature>
<evidence type="ECO:0000313" key="7">
    <source>
        <dbReference type="Proteomes" id="UP000019150"/>
    </source>
</evidence>
<keyword evidence="1" id="KW-0808">Transferase</keyword>